<dbReference type="GeneID" id="20804298"/>
<evidence type="ECO:0000313" key="1">
    <source>
        <dbReference type="EMBL" id="ETV85697.1"/>
    </source>
</evidence>
<name>W4H1C5_APHAT</name>
<dbReference type="RefSeq" id="XP_009824169.1">
    <property type="nucleotide sequence ID" value="XM_009825867.1"/>
</dbReference>
<gene>
    <name evidence="1" type="ORF">H257_02302</name>
</gene>
<organism evidence="1">
    <name type="scientific">Aphanomyces astaci</name>
    <name type="common">Crayfish plague agent</name>
    <dbReference type="NCBI Taxonomy" id="112090"/>
    <lineage>
        <taxon>Eukaryota</taxon>
        <taxon>Sar</taxon>
        <taxon>Stramenopiles</taxon>
        <taxon>Oomycota</taxon>
        <taxon>Saprolegniomycetes</taxon>
        <taxon>Saprolegniales</taxon>
        <taxon>Verrucalvaceae</taxon>
        <taxon>Aphanomyces</taxon>
    </lineage>
</organism>
<reference evidence="1" key="1">
    <citation type="submission" date="2013-12" db="EMBL/GenBank/DDBJ databases">
        <title>The Genome Sequence of Aphanomyces astaci APO3.</title>
        <authorList>
            <consortium name="The Broad Institute Genomics Platform"/>
            <person name="Russ C."/>
            <person name="Tyler B."/>
            <person name="van West P."/>
            <person name="Dieguez-Uribeondo J."/>
            <person name="Young S.K."/>
            <person name="Zeng Q."/>
            <person name="Gargeya S."/>
            <person name="Fitzgerald M."/>
            <person name="Abouelleil A."/>
            <person name="Alvarado L."/>
            <person name="Chapman S.B."/>
            <person name="Gainer-Dewar J."/>
            <person name="Goldberg J."/>
            <person name="Griggs A."/>
            <person name="Gujja S."/>
            <person name="Hansen M."/>
            <person name="Howarth C."/>
            <person name="Imamovic A."/>
            <person name="Ireland A."/>
            <person name="Larimer J."/>
            <person name="McCowan C."/>
            <person name="Murphy C."/>
            <person name="Pearson M."/>
            <person name="Poon T.W."/>
            <person name="Priest M."/>
            <person name="Roberts A."/>
            <person name="Saif S."/>
            <person name="Shea T."/>
            <person name="Sykes S."/>
            <person name="Wortman J."/>
            <person name="Nusbaum C."/>
            <person name="Birren B."/>
        </authorList>
    </citation>
    <scope>NUCLEOTIDE SEQUENCE [LARGE SCALE GENOMIC DNA]</scope>
    <source>
        <strain evidence="1">APO3</strain>
    </source>
</reference>
<accession>W4H1C5</accession>
<proteinExistence type="predicted"/>
<protein>
    <submittedName>
        <fullName evidence="1">Uncharacterized protein</fullName>
    </submittedName>
</protein>
<sequence length="79" mass="8859">MNNAATVLVGSIWDDDITVRIYVMSCVPNIRTILDCLVEIERICPLDLFEVLEEAFANPRGGPEWDGLELASVAKVWDH</sequence>
<dbReference type="EMBL" id="KI913117">
    <property type="protein sequence ID" value="ETV85697.1"/>
    <property type="molecule type" value="Genomic_DNA"/>
</dbReference>
<dbReference type="AlphaFoldDB" id="W4H1C5"/>
<dbReference type="VEuPathDB" id="FungiDB:H257_02302"/>